<dbReference type="PANTHER" id="PTHR40036:SF1">
    <property type="entry name" value="MACROCIN O-METHYLTRANSFERASE"/>
    <property type="match status" value="1"/>
</dbReference>
<dbReference type="AlphaFoldDB" id="A0A7S4B3J6"/>
<gene>
    <name evidence="3" type="ORF">PCAR00345_LOCUS4444</name>
</gene>
<feature type="region of interest" description="Disordered" evidence="1">
    <location>
        <begin position="43"/>
        <end position="74"/>
    </location>
</feature>
<keyword evidence="2" id="KW-0732">Signal</keyword>
<accession>A0A7S4B3J6</accession>
<protein>
    <recommendedName>
        <fullName evidence="4">Glycosyltransferase 2-like domain-containing protein</fullName>
    </recommendedName>
</protein>
<evidence type="ECO:0008006" key="4">
    <source>
        <dbReference type="Google" id="ProtNLM"/>
    </source>
</evidence>
<organism evidence="3">
    <name type="scientific">Chrysotila carterae</name>
    <name type="common">Marine alga</name>
    <name type="synonym">Syracosphaera carterae</name>
    <dbReference type="NCBI Taxonomy" id="13221"/>
    <lineage>
        <taxon>Eukaryota</taxon>
        <taxon>Haptista</taxon>
        <taxon>Haptophyta</taxon>
        <taxon>Prymnesiophyceae</taxon>
        <taxon>Isochrysidales</taxon>
        <taxon>Isochrysidaceae</taxon>
        <taxon>Chrysotila</taxon>
    </lineage>
</organism>
<feature type="chain" id="PRO_5031572092" description="Glycosyltransferase 2-like domain-containing protein" evidence="2">
    <location>
        <begin position="19"/>
        <end position="825"/>
    </location>
</feature>
<dbReference type="InterPro" id="IPR008884">
    <property type="entry name" value="TylF_MeTrfase"/>
</dbReference>
<feature type="compositionally biased region" description="Gly residues" evidence="1">
    <location>
        <begin position="57"/>
        <end position="69"/>
    </location>
</feature>
<dbReference type="Pfam" id="PF05711">
    <property type="entry name" value="TylF"/>
    <property type="match status" value="1"/>
</dbReference>
<dbReference type="InterPro" id="IPR029063">
    <property type="entry name" value="SAM-dependent_MTases_sf"/>
</dbReference>
<dbReference type="EMBL" id="HBIZ01007730">
    <property type="protein sequence ID" value="CAE0751859.1"/>
    <property type="molecule type" value="Transcribed_RNA"/>
</dbReference>
<name>A0A7S4B3J6_CHRCT</name>
<dbReference type="Gene3D" id="3.40.50.150">
    <property type="entry name" value="Vaccinia Virus protein VP39"/>
    <property type="match status" value="1"/>
</dbReference>
<sequence length="825" mass="88858">MAAVVLASILFTIGMAAAATTHSHDAFATLEFPHASIESAAAAATAAGRAQPAPARGKGGGGRGKGAGRGSFDNAAATGKARAAKASGGSSQKGKLSITEFARSRNYTDGAPWSVWQQPGFTRLSNLCKQPTAHCEEYDIYQFGVWMGLSMRYITRELSSGTHRAKFRKFWGFDSFQGLPEESSSTLRTDHSQSQWKAGAFNVAKFLKEPSVERIQKQIKEYVGDSRIEFVEGFYDRSLTPTLVSERGMRPALFVEIDCDLYSSSIVALEWMAANGIVVPGTIIGYDDWYSGGEGGEQRAHREIVAKYNLKLRPLSERVFEVLTGDGKKTKAAFPALRAGLETPSPTKPRIASHALIPSASTRKPSRGMNNGVVTQPEGPVEKPAGANRKKLLGKKQQADSPAAAAPRRSTKQIVREEQIQSSSSAPQNALPRRKEHAPPIDAVPKFGDSCPDHDPQPPGAILFVVAAHLTDSTNCGLLQQTLQSLHCYHRTQPILIVDNESPLKNLEHVLKQIHYSGIHSRIIVRRVATSVGQLGSWKIADEVLSSAADVATLSPHLHITHLHPGAPPSTLHNSSSVVVPSSLGPMHYQLASAGAVRYIVTLQHSTRLAGHVGIVDGCNAMGLGGAIARKGQNITSGTSLWMDPSIDPGMRLAAKLSRSLQIECLAPCTDANNLEIRAEKGKKPPLDWAVASHAVAIFSRSSWDALVALRLWPRFIGTAKQQLAVPAFMQQIWWAAERSDKAPEKHKKKSHLSVATINSAMERLTGILLSRLNGNPKPADKCTVHAFTRRCARDPACFHTVHGVVKTHGGTLLATAHEASCAAV</sequence>
<feature type="signal peptide" evidence="2">
    <location>
        <begin position="1"/>
        <end position="18"/>
    </location>
</feature>
<feature type="compositionally biased region" description="Low complexity" evidence="1">
    <location>
        <begin position="395"/>
        <end position="408"/>
    </location>
</feature>
<evidence type="ECO:0000313" key="3">
    <source>
        <dbReference type="EMBL" id="CAE0751859.1"/>
    </source>
</evidence>
<proteinExistence type="predicted"/>
<evidence type="ECO:0000256" key="2">
    <source>
        <dbReference type="SAM" id="SignalP"/>
    </source>
</evidence>
<feature type="region of interest" description="Disordered" evidence="1">
    <location>
        <begin position="337"/>
        <end position="455"/>
    </location>
</feature>
<feature type="compositionally biased region" description="Low complexity" evidence="1">
    <location>
        <begin position="43"/>
        <end position="56"/>
    </location>
</feature>
<feature type="compositionally biased region" description="Polar residues" evidence="1">
    <location>
        <begin position="359"/>
        <end position="374"/>
    </location>
</feature>
<dbReference type="PANTHER" id="PTHR40036">
    <property type="entry name" value="MACROCIN O-METHYLTRANSFERASE"/>
    <property type="match status" value="1"/>
</dbReference>
<reference evidence="3" key="1">
    <citation type="submission" date="2021-01" db="EMBL/GenBank/DDBJ databases">
        <authorList>
            <person name="Corre E."/>
            <person name="Pelletier E."/>
            <person name="Niang G."/>
            <person name="Scheremetjew M."/>
            <person name="Finn R."/>
            <person name="Kale V."/>
            <person name="Holt S."/>
            <person name="Cochrane G."/>
            <person name="Meng A."/>
            <person name="Brown T."/>
            <person name="Cohen L."/>
        </authorList>
    </citation>
    <scope>NUCLEOTIDE SEQUENCE</scope>
    <source>
        <strain evidence="3">CCMP645</strain>
    </source>
</reference>
<evidence type="ECO:0000256" key="1">
    <source>
        <dbReference type="SAM" id="MobiDB-lite"/>
    </source>
</evidence>